<gene>
    <name evidence="7" type="ORF">F2Q65_13150</name>
</gene>
<evidence type="ECO:0000256" key="2">
    <source>
        <dbReference type="ARBA" id="ARBA00009142"/>
    </source>
</evidence>
<feature type="transmembrane region" description="Helical" evidence="6">
    <location>
        <begin position="62"/>
        <end position="81"/>
    </location>
</feature>
<protein>
    <recommendedName>
        <fullName evidence="6">Probable membrane transporter protein</fullName>
    </recommendedName>
</protein>
<name>A0A5M8FRW3_9GAMM</name>
<reference evidence="7 8" key="1">
    <citation type="submission" date="2019-09" db="EMBL/GenBank/DDBJ databases">
        <title>Whole-genome sequence of the purple sulfur bacterium Thiohalocapsa marina DSM 19078.</title>
        <authorList>
            <person name="Kyndt J.A."/>
            <person name="Meyer T.E."/>
        </authorList>
    </citation>
    <scope>NUCLEOTIDE SEQUENCE [LARGE SCALE GENOMIC DNA]</scope>
    <source>
        <strain evidence="7 8">DSM 19078</strain>
    </source>
</reference>
<dbReference type="AlphaFoldDB" id="A0A5M8FRW3"/>
<proteinExistence type="inferred from homology"/>
<evidence type="ECO:0000313" key="7">
    <source>
        <dbReference type="EMBL" id="KAA6184252.1"/>
    </source>
</evidence>
<dbReference type="Pfam" id="PF01925">
    <property type="entry name" value="TauE"/>
    <property type="match status" value="1"/>
</dbReference>
<organism evidence="7 8">
    <name type="scientific">Thiohalocapsa marina</name>
    <dbReference type="NCBI Taxonomy" id="424902"/>
    <lineage>
        <taxon>Bacteria</taxon>
        <taxon>Pseudomonadati</taxon>
        <taxon>Pseudomonadota</taxon>
        <taxon>Gammaproteobacteria</taxon>
        <taxon>Chromatiales</taxon>
        <taxon>Chromatiaceae</taxon>
        <taxon>Thiohalocapsa</taxon>
    </lineage>
</organism>
<evidence type="ECO:0000256" key="3">
    <source>
        <dbReference type="ARBA" id="ARBA00022692"/>
    </source>
</evidence>
<sequence length="140" mass="14729">MIVKAVSDGAVPALLLSGLGRHRLPSIGLEQPWFVATLASGRIRSLRLTQPRQTRSAHVTNGLKLLISNLVSVAALILFGLQGATAWGEGGLVLFGTLAGGYVAAHLSRQIPPGWVKGFVILVGAGITAYFFAETDWIVA</sequence>
<keyword evidence="4 6" id="KW-1133">Transmembrane helix</keyword>
<comment type="subcellular location">
    <subcellularLocation>
        <location evidence="6">Cell membrane</location>
        <topology evidence="6">Multi-pass membrane protein</topology>
    </subcellularLocation>
    <subcellularLocation>
        <location evidence="1">Membrane</location>
        <topology evidence="1">Multi-pass membrane protein</topology>
    </subcellularLocation>
</comment>
<keyword evidence="3 6" id="KW-0812">Transmembrane</keyword>
<feature type="transmembrane region" description="Helical" evidence="6">
    <location>
        <begin position="114"/>
        <end position="133"/>
    </location>
</feature>
<evidence type="ECO:0000256" key="6">
    <source>
        <dbReference type="RuleBase" id="RU363041"/>
    </source>
</evidence>
<dbReference type="InterPro" id="IPR002781">
    <property type="entry name" value="TM_pro_TauE-like"/>
</dbReference>
<dbReference type="OrthoDB" id="9807082at2"/>
<keyword evidence="8" id="KW-1185">Reference proteome</keyword>
<dbReference type="GO" id="GO:0005886">
    <property type="term" value="C:plasma membrane"/>
    <property type="evidence" value="ECO:0007669"/>
    <property type="project" value="UniProtKB-SubCell"/>
</dbReference>
<comment type="similarity">
    <text evidence="2 6">Belongs to the 4-toluene sulfonate uptake permease (TSUP) (TC 2.A.102) family.</text>
</comment>
<dbReference type="Proteomes" id="UP000322981">
    <property type="component" value="Unassembled WGS sequence"/>
</dbReference>
<accession>A0A5M8FRW3</accession>
<keyword evidence="5 6" id="KW-0472">Membrane</keyword>
<evidence type="ECO:0000256" key="4">
    <source>
        <dbReference type="ARBA" id="ARBA00022989"/>
    </source>
</evidence>
<evidence type="ECO:0000256" key="5">
    <source>
        <dbReference type="ARBA" id="ARBA00023136"/>
    </source>
</evidence>
<evidence type="ECO:0000313" key="8">
    <source>
        <dbReference type="Proteomes" id="UP000322981"/>
    </source>
</evidence>
<dbReference type="RefSeq" id="WP_150093870.1">
    <property type="nucleotide sequence ID" value="NZ_JBFUOH010000088.1"/>
</dbReference>
<evidence type="ECO:0000256" key="1">
    <source>
        <dbReference type="ARBA" id="ARBA00004141"/>
    </source>
</evidence>
<comment type="caution">
    <text evidence="7">The sequence shown here is derived from an EMBL/GenBank/DDBJ whole genome shotgun (WGS) entry which is preliminary data.</text>
</comment>
<dbReference type="EMBL" id="VWXX01000022">
    <property type="protein sequence ID" value="KAA6184252.1"/>
    <property type="molecule type" value="Genomic_DNA"/>
</dbReference>
<keyword evidence="6" id="KW-1003">Cell membrane</keyword>